<comment type="caution">
    <text evidence="1">The sequence shown here is derived from an EMBL/GenBank/DDBJ whole genome shotgun (WGS) entry which is preliminary data.</text>
</comment>
<evidence type="ECO:0000313" key="1">
    <source>
        <dbReference type="EMBL" id="GIY25103.1"/>
    </source>
</evidence>
<accession>A0AAV4RS08</accession>
<keyword evidence="2" id="KW-1185">Reference proteome</keyword>
<proteinExistence type="predicted"/>
<dbReference type="EMBL" id="BPLR01008492">
    <property type="protein sequence ID" value="GIY25103.1"/>
    <property type="molecule type" value="Genomic_DNA"/>
</dbReference>
<gene>
    <name evidence="1" type="ORF">CEXT_410521</name>
</gene>
<feature type="non-terminal residue" evidence="1">
    <location>
        <position position="77"/>
    </location>
</feature>
<protein>
    <submittedName>
        <fullName evidence="1">Uncharacterized protein</fullName>
    </submittedName>
</protein>
<reference evidence="1 2" key="1">
    <citation type="submission" date="2021-06" db="EMBL/GenBank/DDBJ databases">
        <title>Caerostris extrusa draft genome.</title>
        <authorList>
            <person name="Kono N."/>
            <person name="Arakawa K."/>
        </authorList>
    </citation>
    <scope>NUCLEOTIDE SEQUENCE [LARGE SCALE GENOMIC DNA]</scope>
</reference>
<name>A0AAV4RS08_CAEEX</name>
<dbReference type="Proteomes" id="UP001054945">
    <property type="component" value="Unassembled WGS sequence"/>
</dbReference>
<organism evidence="1 2">
    <name type="scientific">Caerostris extrusa</name>
    <name type="common">Bark spider</name>
    <name type="synonym">Caerostris bankana</name>
    <dbReference type="NCBI Taxonomy" id="172846"/>
    <lineage>
        <taxon>Eukaryota</taxon>
        <taxon>Metazoa</taxon>
        <taxon>Ecdysozoa</taxon>
        <taxon>Arthropoda</taxon>
        <taxon>Chelicerata</taxon>
        <taxon>Arachnida</taxon>
        <taxon>Araneae</taxon>
        <taxon>Araneomorphae</taxon>
        <taxon>Entelegynae</taxon>
        <taxon>Araneoidea</taxon>
        <taxon>Araneidae</taxon>
        <taxon>Caerostris</taxon>
    </lineage>
</organism>
<evidence type="ECO:0000313" key="2">
    <source>
        <dbReference type="Proteomes" id="UP001054945"/>
    </source>
</evidence>
<sequence>MTFEHSRLHNVRNSQARGQISANGWRFIAIEQLALLDIFFRCHSGTSFRCVFNNLSCFEITFLYHFEAISPEAEQHC</sequence>
<dbReference type="AlphaFoldDB" id="A0AAV4RS08"/>